<evidence type="ECO:0000256" key="2">
    <source>
        <dbReference type="ARBA" id="ARBA00016013"/>
    </source>
</evidence>
<reference evidence="7 8" key="1">
    <citation type="submission" date="2020-02" db="EMBL/GenBank/DDBJ databases">
        <title>Genome sequence of Roseobacter ponti.</title>
        <authorList>
            <person name="Hollensteiner J."/>
            <person name="Schneider D."/>
            <person name="Poehlein A."/>
            <person name="Daniel R."/>
        </authorList>
    </citation>
    <scope>NUCLEOTIDE SEQUENCE [LARGE SCALE GENOMIC DNA]</scope>
    <source>
        <strain evidence="7 8">DSM 106830</strain>
    </source>
</reference>
<dbReference type="GO" id="GO:0044781">
    <property type="term" value="P:bacterial-type flagellum organization"/>
    <property type="evidence" value="ECO:0007669"/>
    <property type="project" value="UniProtKB-UniRule"/>
</dbReference>
<evidence type="ECO:0000256" key="5">
    <source>
        <dbReference type="RuleBase" id="RU362076"/>
    </source>
</evidence>
<evidence type="ECO:0000256" key="3">
    <source>
        <dbReference type="ARBA" id="ARBA00022795"/>
    </source>
</evidence>
<dbReference type="InterPro" id="IPR025965">
    <property type="entry name" value="FlgD/Vpr_Ig-like"/>
</dbReference>
<organism evidence="7 8">
    <name type="scientific">Roseobacter ponti</name>
    <dbReference type="NCBI Taxonomy" id="1891787"/>
    <lineage>
        <taxon>Bacteria</taxon>
        <taxon>Pseudomonadati</taxon>
        <taxon>Pseudomonadota</taxon>
        <taxon>Alphaproteobacteria</taxon>
        <taxon>Rhodobacterales</taxon>
        <taxon>Roseobacteraceae</taxon>
        <taxon>Roseobacter</taxon>
    </lineage>
</organism>
<dbReference type="Pfam" id="PF03963">
    <property type="entry name" value="FlgD"/>
    <property type="match status" value="1"/>
</dbReference>
<evidence type="ECO:0000313" key="7">
    <source>
        <dbReference type="EMBL" id="QJF52994.1"/>
    </source>
</evidence>
<keyword evidence="7" id="KW-0969">Cilium</keyword>
<dbReference type="RefSeq" id="WP_169642211.1">
    <property type="nucleotide sequence ID" value="NZ_CP048788.1"/>
</dbReference>
<evidence type="ECO:0000256" key="1">
    <source>
        <dbReference type="ARBA" id="ARBA00010577"/>
    </source>
</evidence>
<keyword evidence="7" id="KW-0966">Cell projection</keyword>
<feature type="domain" description="FlgD/Vpr Ig-like" evidence="6">
    <location>
        <begin position="104"/>
        <end position="173"/>
    </location>
</feature>
<name>A0A858SW69_9RHOB</name>
<dbReference type="KEGG" id="rpon:G3256_18330"/>
<sequence length="225" mass="23332">MDITQTQPTQTAAPTPAVAGSTAVISSDFETFLQMLTAQARYQDPLEPIDSSEYAAQLAQFSMVEQQVLSNDLLTALGDQLGAGNIAQMAGWIGMEARTTAAVAFEGSPLTVIPKADPGAEEAVLVVLNEAGDEAQRVQIATDGEALEWAGVSPGGEPLPPGNYRFMVESRTAGEVTATTAAETYARITEARREAGGTMLILQGGSAVTTADVAALREPSGTDGL</sequence>
<protein>
    <recommendedName>
        <fullName evidence="2 5">Basal-body rod modification protein FlgD</fullName>
    </recommendedName>
</protein>
<evidence type="ECO:0000313" key="8">
    <source>
        <dbReference type="Proteomes" id="UP000503308"/>
    </source>
</evidence>
<keyword evidence="7" id="KW-0282">Flagellum</keyword>
<keyword evidence="8" id="KW-1185">Reference proteome</keyword>
<proteinExistence type="inferred from homology"/>
<keyword evidence="3 5" id="KW-1005">Bacterial flagellum biogenesis</keyword>
<evidence type="ECO:0000256" key="4">
    <source>
        <dbReference type="ARBA" id="ARBA00024746"/>
    </source>
</evidence>
<dbReference type="EMBL" id="CP048788">
    <property type="protein sequence ID" value="QJF52994.1"/>
    <property type="molecule type" value="Genomic_DNA"/>
</dbReference>
<dbReference type="Proteomes" id="UP000503308">
    <property type="component" value="Chromosome"/>
</dbReference>
<evidence type="ECO:0000259" key="6">
    <source>
        <dbReference type="Pfam" id="PF13860"/>
    </source>
</evidence>
<dbReference type="InterPro" id="IPR005648">
    <property type="entry name" value="FlgD"/>
</dbReference>
<comment type="function">
    <text evidence="4 5">Required for flagellar hook formation. May act as a scaffolding protein.</text>
</comment>
<dbReference type="Pfam" id="PF13860">
    <property type="entry name" value="FlgD_ig"/>
    <property type="match status" value="1"/>
</dbReference>
<comment type="similarity">
    <text evidence="1 5">Belongs to the FlgD family.</text>
</comment>
<accession>A0A858SW69</accession>
<dbReference type="AlphaFoldDB" id="A0A858SW69"/>
<gene>
    <name evidence="7" type="ORF">G3256_18330</name>
</gene>
<dbReference type="NCBIfam" id="NF009453">
    <property type="entry name" value="PRK12813.1"/>
    <property type="match status" value="1"/>
</dbReference>